<dbReference type="Gene3D" id="3.90.176.10">
    <property type="entry name" value="Toxin ADP-ribosyltransferase, Chain A, domain 1"/>
    <property type="match status" value="1"/>
</dbReference>
<dbReference type="Pfam" id="PF20178">
    <property type="entry name" value="ToxA_N"/>
    <property type="match status" value="1"/>
</dbReference>
<protein>
    <recommendedName>
        <fullName evidence="1">Dermonecrotic toxin N-terminal domain-containing protein</fullName>
    </recommendedName>
</protein>
<dbReference type="PROSITE" id="PS51996">
    <property type="entry name" value="TR_MART"/>
    <property type="match status" value="1"/>
</dbReference>
<dbReference type="AlphaFoldDB" id="A0AA37R8X6"/>
<gene>
    <name evidence="2" type="ORF">PPUN14671_06080</name>
</gene>
<evidence type="ECO:0000313" key="3">
    <source>
        <dbReference type="Proteomes" id="UP001161257"/>
    </source>
</evidence>
<feature type="domain" description="Dermonecrotic toxin N-terminal" evidence="1">
    <location>
        <begin position="3"/>
        <end position="197"/>
    </location>
</feature>
<dbReference type="SUPFAM" id="SSF56399">
    <property type="entry name" value="ADP-ribosylation"/>
    <property type="match status" value="1"/>
</dbReference>
<accession>A0AA37R8X6</accession>
<sequence>MVLTELVLERFDLYFQDASDELDQRGGFYLQGPHAMAFDERNEVRMLGSEVQKDLWALDFAALYREQVERFWLVNGKHFSALAKINLLGQGAAALRDGRITTLDWQRLHPLICATLTVGQLPTLDQLQQAGNSTLTVNRYAFVEGDRGCLYSLHASDGRALVYMPWAEEALRGFDSELAMASWVRAQLQVPNTLEAFVVSAHSNPRDRSINQLVRVHLQGIADSRSDQAGLLALSLFKRPLSRDLFVWLASQATAEMRRNGQLLQDNASLRKAMCNGYLSAFLNVFGGLAPLGWPISLILLGATLGKVALDVDEALHASTEQERKAALRAAMIESVFATFNLVDSAFATSFASLAYEAPPHEASARLVDWHPVQAPTLAVEGQESNALLAGEMIQSGRLRGIRVNPDGSCWISLNGLVYRVRYSHELGVWLVVPADNIFAFGPLQPVRLNAAGEWELLAPPRLSGGSPLATEGVPSRRSPFWDAYTSIDERQSTRLAEVALARQKALLERWPVAELPRGQAPGVDERGLDCVKVGGRPYYSYRYGPEYFNALIEWYTSNESTVNNVFRAGRYQYGDEDSYINDLADSLGLLPKSNEATLYRGGHRSRGTSGEYYRNGHLRLGDVLVNTDLTSFTENPYKVTEFACLPFAQAPGGLPGLFDDSSVVFELAAGRYRGATPISAFSIYWKEGETLFLPGNYFRIEGLEQVYGEHYRFIKVTLGQTSRPASGPVYDLRTGLPFDEVAYRAQFHNPSLVQRFFPG</sequence>
<evidence type="ECO:0000259" key="1">
    <source>
        <dbReference type="Pfam" id="PF20178"/>
    </source>
</evidence>
<dbReference type="Proteomes" id="UP001161257">
    <property type="component" value="Unassembled WGS sequence"/>
</dbReference>
<dbReference type="InterPro" id="IPR046673">
    <property type="entry name" value="ToxA_N"/>
</dbReference>
<evidence type="ECO:0000313" key="2">
    <source>
        <dbReference type="EMBL" id="GLO33775.1"/>
    </source>
</evidence>
<proteinExistence type="predicted"/>
<name>A0AA37R8X6_PSEPU</name>
<reference evidence="2" key="1">
    <citation type="submission" date="2023-01" db="EMBL/GenBank/DDBJ databases">
        <title>Whole-genome sequence of Pseudomonas putida NBRC 14671.</title>
        <authorList>
            <person name="Morohoshi T."/>
            <person name="Someya N."/>
        </authorList>
    </citation>
    <scope>NUCLEOTIDE SEQUENCE</scope>
    <source>
        <strain evidence="2">NBRC 14671</strain>
    </source>
</reference>
<dbReference type="EMBL" id="BSKJ01000001">
    <property type="protein sequence ID" value="GLO33775.1"/>
    <property type="molecule type" value="Genomic_DNA"/>
</dbReference>
<comment type="caution">
    <text evidence="2">The sequence shown here is derived from an EMBL/GenBank/DDBJ whole genome shotgun (WGS) entry which is preliminary data.</text>
</comment>
<organism evidence="2 3">
    <name type="scientific">Pseudomonas putida</name>
    <name type="common">Arthrobacter siderocapsulatus</name>
    <dbReference type="NCBI Taxonomy" id="303"/>
    <lineage>
        <taxon>Bacteria</taxon>
        <taxon>Pseudomonadati</taxon>
        <taxon>Pseudomonadota</taxon>
        <taxon>Gammaproteobacteria</taxon>
        <taxon>Pseudomonadales</taxon>
        <taxon>Pseudomonadaceae</taxon>
        <taxon>Pseudomonas</taxon>
    </lineage>
</organism>